<reference evidence="2 3" key="1">
    <citation type="submission" date="2024-05" db="EMBL/GenBank/DDBJ databases">
        <title>A high-quality chromosomal-level genome assembly of Topmouth culter (Culter alburnus).</title>
        <authorList>
            <person name="Zhao H."/>
        </authorList>
    </citation>
    <scope>NUCLEOTIDE SEQUENCE [LARGE SCALE GENOMIC DNA]</scope>
    <source>
        <strain evidence="2">CATC2023</strain>
        <tissue evidence="2">Muscle</tissue>
    </source>
</reference>
<dbReference type="AlphaFoldDB" id="A0AAW2AVL8"/>
<feature type="region of interest" description="Disordered" evidence="1">
    <location>
        <begin position="69"/>
        <end position="99"/>
    </location>
</feature>
<dbReference type="PANTHER" id="PTHR46579:SF1">
    <property type="entry name" value="F5_8 TYPE C DOMAIN-CONTAINING PROTEIN"/>
    <property type="match status" value="1"/>
</dbReference>
<evidence type="ECO:0000313" key="2">
    <source>
        <dbReference type="EMBL" id="KAK9976675.1"/>
    </source>
</evidence>
<dbReference type="Proteomes" id="UP001479290">
    <property type="component" value="Unassembled WGS sequence"/>
</dbReference>
<dbReference type="EMBL" id="JAWDJR010000004">
    <property type="protein sequence ID" value="KAK9976675.1"/>
    <property type="molecule type" value="Genomic_DNA"/>
</dbReference>
<dbReference type="PANTHER" id="PTHR46579">
    <property type="entry name" value="F5/8 TYPE C DOMAIN-CONTAINING PROTEIN-RELATED"/>
    <property type="match status" value="1"/>
</dbReference>
<comment type="caution">
    <text evidence="2">The sequence shown here is derived from an EMBL/GenBank/DDBJ whole genome shotgun (WGS) entry which is preliminary data.</text>
</comment>
<organism evidence="2 3">
    <name type="scientific">Culter alburnus</name>
    <name type="common">Topmouth culter</name>
    <dbReference type="NCBI Taxonomy" id="194366"/>
    <lineage>
        <taxon>Eukaryota</taxon>
        <taxon>Metazoa</taxon>
        <taxon>Chordata</taxon>
        <taxon>Craniata</taxon>
        <taxon>Vertebrata</taxon>
        <taxon>Euteleostomi</taxon>
        <taxon>Actinopterygii</taxon>
        <taxon>Neopterygii</taxon>
        <taxon>Teleostei</taxon>
        <taxon>Ostariophysi</taxon>
        <taxon>Cypriniformes</taxon>
        <taxon>Xenocyprididae</taxon>
        <taxon>Xenocypridinae</taxon>
        <taxon>Culter</taxon>
    </lineage>
</organism>
<evidence type="ECO:0000256" key="1">
    <source>
        <dbReference type="SAM" id="MobiDB-lite"/>
    </source>
</evidence>
<accession>A0AAW2AVL8</accession>
<keyword evidence="3" id="KW-1185">Reference proteome</keyword>
<evidence type="ECO:0008006" key="4">
    <source>
        <dbReference type="Google" id="ProtNLM"/>
    </source>
</evidence>
<protein>
    <recommendedName>
        <fullName evidence="4">Transposase domain-containing protein</fullName>
    </recommendedName>
</protein>
<proteinExistence type="predicted"/>
<sequence length="892" mass="100336">MPSHLNIHTTYSVRCVIPYITNSQHLRFTVNVNKVITGDTAMAKAYLGAKKRRSYKTWLIPDIVEENISNDDSGDNISKSDRNCPDAHGNFSTDEENEVVSDADGNFSDADEGFSADDEGDVFSTADENFPQTHIVRNHSAVCEGSTEEREECASEEKIYPNAKITNDESLLCILAYSLRHTTSKVALSDLLDLINLHCPDSTNGVPDSLYKFMKSFHCDTFEVQYICPSCQHFFGSEIPTHCASCNGTPGDMENLIKSGSVFIKLSISDQLRGKFQDTDFCQSLNYKWSRTKRNSQNVEDIFDGTMYKSIDALNDPKLLNISVSWNVDGVPIFKSSPFHIWPLQVTINELPPNLRAKHVILGGLWFGPKKPEMNSFLQSFVDELRSLENQGLPCQWKGEKTVVHVYSLLCICDSVARCAVQNVKQFNGEHGCNWCYQKGEVVEKGNGFTRVYPLQSTGPELRSHRKHTEDAQQAVGSGTCINGVKGPSPLMLLMFFNMVSGFAYDYMHGILLGVCRQLTTLWFDSKYHTEPWYIGRENEQIERRLLAIKPPTSITRPPRSISLRKYWKASEYRHFLLFYSLPCLFGILPRQYLDHLQLLVQATYIVLQDSISPHDTDKADGLLKAFVGRFESQYGKCHVSYNVHILVHAAASVKNWGPLWSHSAFLYESQNGHLQKLFHGTQAVAEQIVNMFNLYQHVSRLIAAVFNDEQTRQSKSFVEKMLGGTNIVTKCIGSSSVMFLGCPHVRQPTPRESHILQESGFSANKAFSFYSRAVVNGKRIHSKGAKSLSKRINHAVQTKHGSIALVRSFIDVGNAQGEGHAFIDVMKTTSNDISKDRESGITAKSILKERGIDSVELIKCTDIHSTCVYLKDLPGLANNFFCIQPNRWELD</sequence>
<evidence type="ECO:0000313" key="3">
    <source>
        <dbReference type="Proteomes" id="UP001479290"/>
    </source>
</evidence>
<name>A0AAW2AVL8_CULAL</name>
<gene>
    <name evidence="2" type="ORF">ABG768_021880</name>
</gene>